<keyword evidence="3" id="KW-0560">Oxidoreductase</keyword>
<dbReference type="RefSeq" id="WP_111198851.1">
    <property type="nucleotide sequence ID" value="NZ_QKVK01000005.1"/>
</dbReference>
<evidence type="ECO:0000256" key="2">
    <source>
        <dbReference type="ARBA" id="ARBA00022630"/>
    </source>
</evidence>
<sequence>MAEFDCIVIGGGPAGLSAAIYLARFHLSVAVFDDGRSRAALIPLTRNLAGFPVGVGGRDLLRRMRVQAEGFGARMRADTVEGLAPQDGGFALTAGDRHWRASRVLLATGVINLAPKMKPDAHDDALRCGLLRYCPVCDGHEVTDRRVALLGSGPHGLAEAQFMRSFSRDVSLVAPSGPHGFDESRRAALAEWGIAAIDGPVDAIVAGRDDIALQVAGETHCFDTLYAALGTALRSELARAAGAQTAPDGAVLVDRHQMTSVEGLYAAGDVVKGLDQIATAMGQAAIAATAMRNAICAERPLRR</sequence>
<dbReference type="AlphaFoldDB" id="A0A2W2B8I2"/>
<feature type="domain" description="FAD/NAD(P)-binding" evidence="4">
    <location>
        <begin position="4"/>
        <end position="284"/>
    </location>
</feature>
<dbReference type="PANTHER" id="PTHR48105">
    <property type="entry name" value="THIOREDOXIN REDUCTASE 1-RELATED-RELATED"/>
    <property type="match status" value="1"/>
</dbReference>
<organism evidence="5 6">
    <name type="scientific">Aestuariivirga litoralis</name>
    <dbReference type="NCBI Taxonomy" id="2650924"/>
    <lineage>
        <taxon>Bacteria</taxon>
        <taxon>Pseudomonadati</taxon>
        <taxon>Pseudomonadota</taxon>
        <taxon>Alphaproteobacteria</taxon>
        <taxon>Hyphomicrobiales</taxon>
        <taxon>Aestuariivirgaceae</taxon>
        <taxon>Aestuariivirga</taxon>
    </lineage>
</organism>
<dbReference type="PRINTS" id="PR00368">
    <property type="entry name" value="FADPNR"/>
</dbReference>
<keyword evidence="6" id="KW-1185">Reference proteome</keyword>
<dbReference type="InterPro" id="IPR050097">
    <property type="entry name" value="Ferredoxin-NADP_redctase_2"/>
</dbReference>
<gene>
    <name evidence="5" type="ORF">DK847_12505</name>
</gene>
<dbReference type="Proteomes" id="UP000248795">
    <property type="component" value="Unassembled WGS sequence"/>
</dbReference>
<protein>
    <recommendedName>
        <fullName evidence="1">Thioredoxin reductase</fullName>
    </recommendedName>
</protein>
<dbReference type="GO" id="GO:0016491">
    <property type="term" value="F:oxidoreductase activity"/>
    <property type="evidence" value="ECO:0007669"/>
    <property type="project" value="UniProtKB-KW"/>
</dbReference>
<accession>A0A2W2B8I2</accession>
<dbReference type="InterPro" id="IPR036188">
    <property type="entry name" value="FAD/NAD-bd_sf"/>
</dbReference>
<dbReference type="SUPFAM" id="SSF51905">
    <property type="entry name" value="FAD/NAD(P)-binding domain"/>
    <property type="match status" value="1"/>
</dbReference>
<evidence type="ECO:0000313" key="5">
    <source>
        <dbReference type="EMBL" id="PZF76614.1"/>
    </source>
</evidence>
<dbReference type="EMBL" id="QKVK01000005">
    <property type="protein sequence ID" value="PZF76614.1"/>
    <property type="molecule type" value="Genomic_DNA"/>
</dbReference>
<comment type="caution">
    <text evidence="5">The sequence shown here is derived from an EMBL/GenBank/DDBJ whole genome shotgun (WGS) entry which is preliminary data.</text>
</comment>
<name>A0A2W2B8I2_9HYPH</name>
<reference evidence="6" key="1">
    <citation type="submission" date="2018-06" db="EMBL/GenBank/DDBJ databases">
        <title>Aestuariibacter litoralis strain KCTC 52945T.</title>
        <authorList>
            <person name="Li X."/>
            <person name="Salam N."/>
            <person name="Li J.-L."/>
            <person name="Chen Y.-M."/>
            <person name="Yang Z.-W."/>
            <person name="Zhang L.-Y."/>
            <person name="Han M.-X."/>
            <person name="Xiao M."/>
            <person name="Li W.-J."/>
        </authorList>
    </citation>
    <scope>NUCLEOTIDE SEQUENCE [LARGE SCALE GENOMIC DNA]</scope>
    <source>
        <strain evidence="6">KCTC 52945</strain>
    </source>
</reference>
<proteinExistence type="predicted"/>
<dbReference type="Gene3D" id="3.50.50.60">
    <property type="entry name" value="FAD/NAD(P)-binding domain"/>
    <property type="match status" value="2"/>
</dbReference>
<dbReference type="Pfam" id="PF07992">
    <property type="entry name" value="Pyr_redox_2"/>
    <property type="match status" value="1"/>
</dbReference>
<evidence type="ECO:0000256" key="1">
    <source>
        <dbReference type="ARBA" id="ARBA00018719"/>
    </source>
</evidence>
<keyword evidence="2" id="KW-0285">Flavoprotein</keyword>
<evidence type="ECO:0000259" key="4">
    <source>
        <dbReference type="Pfam" id="PF07992"/>
    </source>
</evidence>
<evidence type="ECO:0000256" key="3">
    <source>
        <dbReference type="ARBA" id="ARBA00023002"/>
    </source>
</evidence>
<dbReference type="PRINTS" id="PR00469">
    <property type="entry name" value="PNDRDTASEII"/>
</dbReference>
<dbReference type="InterPro" id="IPR023753">
    <property type="entry name" value="FAD/NAD-binding_dom"/>
</dbReference>
<evidence type="ECO:0000313" key="6">
    <source>
        <dbReference type="Proteomes" id="UP000248795"/>
    </source>
</evidence>